<dbReference type="Pfam" id="PF00089">
    <property type="entry name" value="Trypsin"/>
    <property type="match status" value="1"/>
</dbReference>
<protein>
    <recommendedName>
        <fullName evidence="1">Peptidase S1 domain-containing protein</fullName>
    </recommendedName>
</protein>
<dbReference type="PROSITE" id="PS50240">
    <property type="entry name" value="TRYPSIN_DOM"/>
    <property type="match status" value="1"/>
</dbReference>
<dbReference type="InterPro" id="IPR009003">
    <property type="entry name" value="Peptidase_S1_PA"/>
</dbReference>
<dbReference type="PANTHER" id="PTHR24260">
    <property type="match status" value="1"/>
</dbReference>
<dbReference type="InterPro" id="IPR043504">
    <property type="entry name" value="Peptidase_S1_PA_chymotrypsin"/>
</dbReference>
<dbReference type="SUPFAM" id="SSF50494">
    <property type="entry name" value="Trypsin-like serine proteases"/>
    <property type="match status" value="1"/>
</dbReference>
<dbReference type="InterPro" id="IPR051333">
    <property type="entry name" value="CLIP_Serine_Protease"/>
</dbReference>
<dbReference type="GO" id="GO:0004252">
    <property type="term" value="F:serine-type endopeptidase activity"/>
    <property type="evidence" value="ECO:0007669"/>
    <property type="project" value="InterPro"/>
</dbReference>
<evidence type="ECO:0000259" key="1">
    <source>
        <dbReference type="PROSITE" id="PS50240"/>
    </source>
</evidence>
<sequence>MNKMGVDVSMKSDKEVYLLNSPYSEYQPEAWLCGGVLISTTKVLTSAACLTEVSHIYVIAGYKKYVSGISIQDNDCTRFKKNKIIRIIIPKAFKSETWIKFDIGVGVVEKPYDFLDITYRSICSYEPEAVAINYDVNLEVPNTAAVAFGWGGSRAREPGVDGDLNSNYLMSAQTLITHKEVCQKLFPDSVDYYFLCTTASTASEDIFSNVKCNQTDSNGTLPKECLDPVEVNISRKSLSDSNYTTTTRIDDKNVTLDEFNRTSRKQGDENIYGGICQNDHGGPLIAFSGDKEVVIGIALNSVYDEEYQCKGPFLYLSTAHSKVLIKCLLASVDETRKVCESMNYAVDERIIKWPDVKSKVPKECEDGGCQAVRIRPQVRLLDLIDDAIEQ</sequence>
<dbReference type="OrthoDB" id="7315458at2759"/>
<organism evidence="2 3">
    <name type="scientific">Helicoverpa armigera</name>
    <name type="common">Cotton bollworm</name>
    <name type="synonym">Heliothis armigera</name>
    <dbReference type="NCBI Taxonomy" id="29058"/>
    <lineage>
        <taxon>Eukaryota</taxon>
        <taxon>Metazoa</taxon>
        <taxon>Ecdysozoa</taxon>
        <taxon>Arthropoda</taxon>
        <taxon>Hexapoda</taxon>
        <taxon>Insecta</taxon>
        <taxon>Pterygota</taxon>
        <taxon>Neoptera</taxon>
        <taxon>Endopterygota</taxon>
        <taxon>Lepidoptera</taxon>
        <taxon>Glossata</taxon>
        <taxon>Ditrysia</taxon>
        <taxon>Noctuoidea</taxon>
        <taxon>Noctuidae</taxon>
        <taxon>Heliothinae</taxon>
        <taxon>Helicoverpa</taxon>
    </lineage>
</organism>
<dbReference type="AlphaFoldDB" id="A0A2W1BW60"/>
<evidence type="ECO:0000313" key="3">
    <source>
        <dbReference type="Proteomes" id="UP000249218"/>
    </source>
</evidence>
<dbReference type="EMBL" id="KZ149938">
    <property type="protein sequence ID" value="PZC77030.1"/>
    <property type="molecule type" value="Genomic_DNA"/>
</dbReference>
<dbReference type="GO" id="GO:0006508">
    <property type="term" value="P:proteolysis"/>
    <property type="evidence" value="ECO:0007669"/>
    <property type="project" value="InterPro"/>
</dbReference>
<keyword evidence="3" id="KW-1185">Reference proteome</keyword>
<name>A0A2W1BW60_HELAM</name>
<reference evidence="2 3" key="1">
    <citation type="journal article" date="2017" name="BMC Biol.">
        <title>Genomic innovations, transcriptional plasticity and gene loss underlying the evolution and divergence of two highly polyphagous and invasive Helicoverpa pest species.</title>
        <authorList>
            <person name="Pearce S.L."/>
            <person name="Clarke D.F."/>
            <person name="East P.D."/>
            <person name="Elfekih S."/>
            <person name="Gordon K.H."/>
            <person name="Jermiin L.S."/>
            <person name="McGaughran A."/>
            <person name="Oakeshott J.G."/>
            <person name="Papanikolaou A."/>
            <person name="Perera O.P."/>
            <person name="Rane R.V."/>
            <person name="Richards S."/>
            <person name="Tay W.T."/>
            <person name="Walsh T.K."/>
            <person name="Anderson A."/>
            <person name="Anderson C.J."/>
            <person name="Asgari S."/>
            <person name="Board P.G."/>
            <person name="Bretschneider A."/>
            <person name="Campbell P.M."/>
            <person name="Chertemps T."/>
            <person name="Christeller J.T."/>
            <person name="Coppin C.W."/>
            <person name="Downes S.J."/>
            <person name="Duan G."/>
            <person name="Farnsworth C.A."/>
            <person name="Good R.T."/>
            <person name="Han L.B."/>
            <person name="Han Y.C."/>
            <person name="Hatje K."/>
            <person name="Horne I."/>
            <person name="Huang Y.P."/>
            <person name="Hughes D.S."/>
            <person name="Jacquin-Joly E."/>
            <person name="James W."/>
            <person name="Jhangiani S."/>
            <person name="Kollmar M."/>
            <person name="Kuwar S.S."/>
            <person name="Li S."/>
            <person name="Liu N.Y."/>
            <person name="Maibeche M.T."/>
            <person name="Miller J.R."/>
            <person name="Montagne N."/>
            <person name="Perry T."/>
            <person name="Qu J."/>
            <person name="Song S.V."/>
            <person name="Sutton G.G."/>
            <person name="Vogel H."/>
            <person name="Walenz B.P."/>
            <person name="Xu W."/>
            <person name="Zhang H.J."/>
            <person name="Zou Z."/>
            <person name="Batterham P."/>
            <person name="Edwards O.R."/>
            <person name="Feyereisen R."/>
            <person name="Gibbs R.A."/>
            <person name="Heckel D.G."/>
            <person name="McGrath A."/>
            <person name="Robin C."/>
            <person name="Scherer S.E."/>
            <person name="Worley K.C."/>
            <person name="Wu Y.D."/>
        </authorList>
    </citation>
    <scope>NUCLEOTIDE SEQUENCE [LARGE SCALE GENOMIC DNA]</scope>
    <source>
        <strain evidence="2">Harm_GR_Male_#8</strain>
        <tissue evidence="2">Whole organism</tissue>
    </source>
</reference>
<dbReference type="Proteomes" id="UP000249218">
    <property type="component" value="Unassembled WGS sequence"/>
</dbReference>
<dbReference type="PANTHER" id="PTHR24260:SF136">
    <property type="entry name" value="GH08193P-RELATED"/>
    <property type="match status" value="1"/>
</dbReference>
<proteinExistence type="predicted"/>
<gene>
    <name evidence="2" type="primary">HaOG203900</name>
    <name evidence="2" type="ORF">B5X24_HaOG203900</name>
</gene>
<dbReference type="Gene3D" id="2.40.10.10">
    <property type="entry name" value="Trypsin-like serine proteases"/>
    <property type="match status" value="2"/>
</dbReference>
<evidence type="ECO:0000313" key="2">
    <source>
        <dbReference type="EMBL" id="PZC77030.1"/>
    </source>
</evidence>
<accession>A0A2W1BW60</accession>
<dbReference type="InterPro" id="IPR001254">
    <property type="entry name" value="Trypsin_dom"/>
</dbReference>
<feature type="domain" description="Peptidase S1" evidence="1">
    <location>
        <begin position="18"/>
        <end position="359"/>
    </location>
</feature>